<evidence type="ECO:0000256" key="1">
    <source>
        <dbReference type="ARBA" id="ARBA00022801"/>
    </source>
</evidence>
<dbReference type="GO" id="GO:0016787">
    <property type="term" value="F:hydrolase activity"/>
    <property type="evidence" value="ECO:0007669"/>
    <property type="project" value="UniProtKB-KW"/>
</dbReference>
<dbReference type="Gene3D" id="3.40.50.850">
    <property type="entry name" value="Isochorismatase-like"/>
    <property type="match status" value="1"/>
</dbReference>
<accession>A0A5Q5CKK1</accession>
<dbReference type="InterPro" id="IPR000868">
    <property type="entry name" value="Isochorismatase-like_dom"/>
</dbReference>
<reference evidence="3" key="1">
    <citation type="submission" date="2007-02" db="EMBL/GenBank/DDBJ databases">
        <title>Complete sequence of Mycobacterium sp. JLS.</title>
        <authorList>
            <consortium name="US DOE Joint Genome Institute"/>
            <person name="Copeland A."/>
            <person name="Lucas S."/>
            <person name="Lapidus A."/>
            <person name="Barry K."/>
            <person name="Detter J.C."/>
            <person name="Glavina del Rio T."/>
            <person name="Hammon N."/>
            <person name="Israni S."/>
            <person name="Dalin E."/>
            <person name="Tice H."/>
            <person name="Pitluck S."/>
            <person name="Chain P."/>
            <person name="Malfatti S."/>
            <person name="Shin M."/>
            <person name="Vergez L."/>
            <person name="Schmutz J."/>
            <person name="Larimer F."/>
            <person name="Land M."/>
            <person name="Hauser L."/>
            <person name="Kyrpides N."/>
            <person name="Mikhailova N."/>
            <person name="Miller C.D."/>
            <person name="Anderson A.J."/>
            <person name="Sims R.C."/>
            <person name="Richardson P."/>
        </authorList>
    </citation>
    <scope>NUCLEOTIDE SEQUENCE [LARGE SCALE GENOMIC DNA]</scope>
    <source>
        <strain evidence="3">JLS</strain>
    </source>
</reference>
<sequence>MTTDRRWSAPEPGRTAVVCVECQNGVLGPDSMLPALAADAEPALAVIESLLTGARGAGVLVVHTPFAGRLGGDPGTTPLMRSTAPATAEWRPGHRATQVLPQLLDPSDLIVPRHQGVSPTWGTELLPLLRARKLDTLVFAGVSLNVAIPLAVGQAAHEGFNVVVAGDAVVGTPAEYGRLVLRNTISLLAQVVSVADLTRAWQQAMDLRQTP</sequence>
<dbReference type="Pfam" id="PF00857">
    <property type="entry name" value="Isochorismatase"/>
    <property type="match status" value="1"/>
</dbReference>
<feature type="domain" description="Isochorismatase-like" evidence="2">
    <location>
        <begin position="15"/>
        <end position="196"/>
    </location>
</feature>
<dbReference type="EMBL" id="CP000580">
    <property type="protein sequence ID" value="ABN99891.1"/>
    <property type="molecule type" value="Genomic_DNA"/>
</dbReference>
<dbReference type="KEGG" id="mjl:Mjls_4119"/>
<organism evidence="3">
    <name type="scientific">Mycobacterium sp. (strain JLS)</name>
    <dbReference type="NCBI Taxonomy" id="164757"/>
    <lineage>
        <taxon>Bacteria</taxon>
        <taxon>Bacillati</taxon>
        <taxon>Actinomycetota</taxon>
        <taxon>Actinomycetes</taxon>
        <taxon>Mycobacteriales</taxon>
        <taxon>Mycobacteriaceae</taxon>
        <taxon>Mycobacterium</taxon>
    </lineage>
</organism>
<dbReference type="InterPro" id="IPR036380">
    <property type="entry name" value="Isochorismatase-like_sf"/>
</dbReference>
<name>A0A5Q5CKK1_MYCSJ</name>
<evidence type="ECO:0000259" key="2">
    <source>
        <dbReference type="Pfam" id="PF00857"/>
    </source>
</evidence>
<dbReference type="PANTHER" id="PTHR43540">
    <property type="entry name" value="PEROXYUREIDOACRYLATE/UREIDOACRYLATE AMIDOHYDROLASE-RELATED"/>
    <property type="match status" value="1"/>
</dbReference>
<gene>
    <name evidence="3" type="ordered locus">Mjls_4119</name>
</gene>
<dbReference type="AlphaFoldDB" id="A0A5Q5CKK1"/>
<dbReference type="InterPro" id="IPR050272">
    <property type="entry name" value="Isochorismatase-like_hydrls"/>
</dbReference>
<proteinExistence type="predicted"/>
<protein>
    <submittedName>
        <fullName evidence="3">Isochorismatase hydrolase</fullName>
    </submittedName>
</protein>
<dbReference type="SUPFAM" id="SSF52499">
    <property type="entry name" value="Isochorismatase-like hydrolases"/>
    <property type="match status" value="1"/>
</dbReference>
<keyword evidence="1 3" id="KW-0378">Hydrolase</keyword>
<evidence type="ECO:0000313" key="3">
    <source>
        <dbReference type="EMBL" id="ABN99891.1"/>
    </source>
</evidence>